<evidence type="ECO:0000256" key="2">
    <source>
        <dbReference type="ARBA" id="ARBA00012621"/>
    </source>
</evidence>
<comment type="function">
    <text evidence="9">Involved in lipopolysaccharide (LPS) biosynthesis. Catalyzes the transfer of 3-deoxy-D-manno-octulosonate (Kdo) residue(s) from CMP-Kdo to lipid IV(A), the tetraacyldisaccharide-1,4'-bisphosphate precursor of lipid A.</text>
</comment>
<comment type="catalytic activity">
    <reaction evidence="6 9">
        <text>lipid IVA (E. coli) + CMP-3-deoxy-beta-D-manno-octulosonate = alpha-Kdo-(2-&gt;6)-lipid IVA (E. coli) + CMP + H(+)</text>
        <dbReference type="Rhea" id="RHEA:28066"/>
        <dbReference type="ChEBI" id="CHEBI:15378"/>
        <dbReference type="ChEBI" id="CHEBI:58603"/>
        <dbReference type="ChEBI" id="CHEBI:60364"/>
        <dbReference type="ChEBI" id="CHEBI:60377"/>
        <dbReference type="ChEBI" id="CHEBI:85987"/>
        <dbReference type="EC" id="2.4.99.12"/>
    </reaction>
</comment>
<comment type="similarity">
    <text evidence="9">Belongs to the glycosyltransferase group 1 family.</text>
</comment>
<feature type="active site" description="Proton acceptor" evidence="7">
    <location>
        <position position="122"/>
    </location>
</feature>
<feature type="site" description="Transition state stabilizer" evidence="8">
    <location>
        <position position="268"/>
    </location>
</feature>
<keyword evidence="9" id="KW-1133">Transmembrane helix</keyword>
<comment type="pathway">
    <text evidence="1 9">Bacterial outer membrane biogenesis; LPS core biosynthesis.</text>
</comment>
<evidence type="ECO:0000313" key="13">
    <source>
        <dbReference type="Proteomes" id="UP000324974"/>
    </source>
</evidence>
<evidence type="ECO:0000256" key="5">
    <source>
        <dbReference type="ARBA" id="ARBA00031445"/>
    </source>
</evidence>
<evidence type="ECO:0000313" key="12">
    <source>
        <dbReference type="EMBL" id="QEL15787.1"/>
    </source>
</evidence>
<evidence type="ECO:0000259" key="11">
    <source>
        <dbReference type="Pfam" id="PF04413"/>
    </source>
</evidence>
<keyword evidence="12" id="KW-0328">Glycosyltransferase</keyword>
<protein>
    <recommendedName>
        <fullName evidence="3 9">3-deoxy-D-manno-octulosonic acid transferase</fullName>
        <shortName evidence="9">Kdo transferase</shortName>
        <ecNumber evidence="2 9">2.4.99.12</ecNumber>
    </recommendedName>
    <alternativeName>
        <fullName evidence="5 9">Lipid IV(A) 3-deoxy-D-manno-octulosonic acid transferase</fullName>
    </alternativeName>
</protein>
<keyword evidence="4 9" id="KW-0808">Transferase</keyword>
<dbReference type="Gene3D" id="3.40.50.11720">
    <property type="entry name" value="3-Deoxy-D-manno-octulosonic-acid transferase, N-terminal domain"/>
    <property type="match status" value="1"/>
</dbReference>
<dbReference type="Proteomes" id="UP000324974">
    <property type="component" value="Chromosome"/>
</dbReference>
<name>A0A5C1AC64_9BACT</name>
<evidence type="ECO:0000256" key="9">
    <source>
        <dbReference type="RuleBase" id="RU365103"/>
    </source>
</evidence>
<dbReference type="InterPro" id="IPR038107">
    <property type="entry name" value="Glycos_transf_N_sf"/>
</dbReference>
<dbReference type="GO" id="GO:0005886">
    <property type="term" value="C:plasma membrane"/>
    <property type="evidence" value="ECO:0007669"/>
    <property type="project" value="UniProtKB-SubCell"/>
</dbReference>
<dbReference type="Pfam" id="PF04413">
    <property type="entry name" value="Glycos_transf_N"/>
    <property type="match status" value="1"/>
</dbReference>
<feature type="region of interest" description="Disordered" evidence="10">
    <location>
        <begin position="77"/>
        <end position="107"/>
    </location>
</feature>
<dbReference type="RefSeq" id="WP_315853316.1">
    <property type="nucleotide sequence ID" value="NZ_CP042425.1"/>
</dbReference>
<comment type="subcellular location">
    <subcellularLocation>
        <location evidence="9">Cell membrane</location>
    </subcellularLocation>
</comment>
<proteinExistence type="inferred from homology"/>
<keyword evidence="9" id="KW-0472">Membrane</keyword>
<dbReference type="Gene3D" id="3.40.50.2000">
    <property type="entry name" value="Glycogen Phosphorylase B"/>
    <property type="match status" value="1"/>
</dbReference>
<dbReference type="GO" id="GO:0009245">
    <property type="term" value="P:lipid A biosynthetic process"/>
    <property type="evidence" value="ECO:0007669"/>
    <property type="project" value="TreeGrafter"/>
</dbReference>
<evidence type="ECO:0000256" key="10">
    <source>
        <dbReference type="SAM" id="MobiDB-lite"/>
    </source>
</evidence>
<sequence length="493" mass="53711">MESAYAPRIGVELCFRSVVDSGPMLLNALYLFVLTLLSPWLVWRAWRTGRYRNGLAAKLLGRVEVPLFPRPLGGRVRVGGKPPADGSGPLPLHTHSTPHPNPPPQGAREQEIAWFHGVSVGEIHLLTTVVAAFRKRHPAFHCVISSTTDTGLAEARARFADCTVIAWPFDFSWAVANALDAVKPSLVVLAEGEMWPNFLAAAKRRNIPVAVINARLSPRSFGRYRRIAGLARRLFLNRVDVIAVQSADYAERFQQLGVNHLRVTGSIKYDGAIGDRDTPKGRELARLLLKPGDTVLVAGSTHAPEESLILDAFRQLRERFPALRLLLVPRHPDRFAEVAVLLAGSDLPFVRRSQVTEPLAETPPVVLLDTVGELGAAWGLADVGYVGGTLDGKRGGQSMIEPAGYGVPTVFGPHVWNFRDAARRLVEVGGAVMVKDAAGLVPAFTALLEDTAKRTAMGTTARQFVRDQQGATAKTLDVLDELIDHERPPRQAA</sequence>
<keyword evidence="9" id="KW-0812">Transmembrane</keyword>
<dbReference type="UniPathway" id="UPA00958"/>
<feature type="domain" description="3-deoxy-D-manno-octulosonic-acid transferase N-terminal" evidence="11">
    <location>
        <begin position="108"/>
        <end position="270"/>
    </location>
</feature>
<feature type="site" description="Transition state stabilizer" evidence="8">
    <location>
        <position position="191"/>
    </location>
</feature>
<evidence type="ECO:0000256" key="7">
    <source>
        <dbReference type="PIRSR" id="PIRSR639901-1"/>
    </source>
</evidence>
<evidence type="ECO:0000256" key="1">
    <source>
        <dbReference type="ARBA" id="ARBA00004713"/>
    </source>
</evidence>
<feature type="transmembrane region" description="Helical" evidence="9">
    <location>
        <begin position="25"/>
        <end position="43"/>
    </location>
</feature>
<organism evidence="12 13">
    <name type="scientific">Limnoglobus roseus</name>
    <dbReference type="NCBI Taxonomy" id="2598579"/>
    <lineage>
        <taxon>Bacteria</taxon>
        <taxon>Pseudomonadati</taxon>
        <taxon>Planctomycetota</taxon>
        <taxon>Planctomycetia</taxon>
        <taxon>Gemmatales</taxon>
        <taxon>Gemmataceae</taxon>
        <taxon>Limnoglobus</taxon>
    </lineage>
</organism>
<dbReference type="SUPFAM" id="SSF53756">
    <property type="entry name" value="UDP-Glycosyltransferase/glycogen phosphorylase"/>
    <property type="match status" value="1"/>
</dbReference>
<dbReference type="AlphaFoldDB" id="A0A5C1AC64"/>
<evidence type="ECO:0000256" key="8">
    <source>
        <dbReference type="PIRSR" id="PIRSR639901-2"/>
    </source>
</evidence>
<dbReference type="PANTHER" id="PTHR42755:SF1">
    <property type="entry name" value="3-DEOXY-D-MANNO-OCTULOSONIC ACID TRANSFERASE, MITOCHONDRIAL-RELATED"/>
    <property type="match status" value="1"/>
</dbReference>
<dbReference type="EMBL" id="CP042425">
    <property type="protein sequence ID" value="QEL15787.1"/>
    <property type="molecule type" value="Genomic_DNA"/>
</dbReference>
<dbReference type="InterPro" id="IPR007507">
    <property type="entry name" value="Glycos_transf_N"/>
</dbReference>
<feature type="compositionally biased region" description="Low complexity" evidence="10">
    <location>
        <begin position="77"/>
        <end position="98"/>
    </location>
</feature>
<keyword evidence="13" id="KW-1185">Reference proteome</keyword>
<dbReference type="KEGG" id="lrs:PX52LOC_02723"/>
<keyword evidence="9" id="KW-1003">Cell membrane</keyword>
<dbReference type="GO" id="GO:0009244">
    <property type="term" value="P:lipopolysaccharide core region biosynthetic process"/>
    <property type="evidence" value="ECO:0007669"/>
    <property type="project" value="UniProtKB-UniRule"/>
</dbReference>
<gene>
    <name evidence="12" type="ORF">PX52LOC_02723</name>
</gene>
<dbReference type="PANTHER" id="PTHR42755">
    <property type="entry name" value="3-DEOXY-MANNO-OCTULOSONATE CYTIDYLYLTRANSFERASE"/>
    <property type="match status" value="1"/>
</dbReference>
<dbReference type="EC" id="2.4.99.12" evidence="2 9"/>
<evidence type="ECO:0000256" key="3">
    <source>
        <dbReference type="ARBA" id="ARBA00019077"/>
    </source>
</evidence>
<reference evidence="13" key="1">
    <citation type="submission" date="2019-08" db="EMBL/GenBank/DDBJ databases">
        <title>Limnoglobus roseus gen. nov., sp. nov., a novel freshwater planctomycete with a giant genome from the family Gemmataceae.</title>
        <authorList>
            <person name="Kulichevskaya I.S."/>
            <person name="Naumoff D.G."/>
            <person name="Miroshnikov K."/>
            <person name="Ivanova A."/>
            <person name="Philippov D.A."/>
            <person name="Hakobyan A."/>
            <person name="Rijpstra I.C."/>
            <person name="Sinninghe Damste J.S."/>
            <person name="Liesack W."/>
            <person name="Dedysh S.N."/>
        </authorList>
    </citation>
    <scope>NUCLEOTIDE SEQUENCE [LARGE SCALE GENOMIC DNA]</scope>
    <source>
        <strain evidence="13">PX52</strain>
    </source>
</reference>
<dbReference type="InterPro" id="IPR039901">
    <property type="entry name" value="Kdotransferase"/>
</dbReference>
<evidence type="ECO:0000256" key="4">
    <source>
        <dbReference type="ARBA" id="ARBA00022679"/>
    </source>
</evidence>
<accession>A0A5C1AC64</accession>
<dbReference type="GO" id="GO:0043842">
    <property type="term" value="F:Kdo transferase activity"/>
    <property type="evidence" value="ECO:0007669"/>
    <property type="project" value="UniProtKB-EC"/>
</dbReference>
<evidence type="ECO:0000256" key="6">
    <source>
        <dbReference type="ARBA" id="ARBA00049183"/>
    </source>
</evidence>
<keyword evidence="9" id="KW-0448">Lipopolysaccharide biosynthesis</keyword>